<dbReference type="EMBL" id="JAUSUZ010000001">
    <property type="protein sequence ID" value="MDQ0371376.1"/>
    <property type="molecule type" value="Genomic_DNA"/>
</dbReference>
<organism evidence="1 2">
    <name type="scientific">Catenuloplanes indicus</name>
    <dbReference type="NCBI Taxonomy" id="137267"/>
    <lineage>
        <taxon>Bacteria</taxon>
        <taxon>Bacillati</taxon>
        <taxon>Actinomycetota</taxon>
        <taxon>Actinomycetes</taxon>
        <taxon>Micromonosporales</taxon>
        <taxon>Micromonosporaceae</taxon>
        <taxon>Catenuloplanes</taxon>
    </lineage>
</organism>
<evidence type="ECO:0000313" key="2">
    <source>
        <dbReference type="Proteomes" id="UP001240236"/>
    </source>
</evidence>
<dbReference type="InterPro" id="IPR047715">
    <property type="entry name" value="EboA_dom"/>
</dbReference>
<dbReference type="NCBIfam" id="NF035938">
    <property type="entry name" value="EboA_domain"/>
    <property type="match status" value="1"/>
</dbReference>
<evidence type="ECO:0008006" key="3">
    <source>
        <dbReference type="Google" id="ProtNLM"/>
    </source>
</evidence>
<name>A0AAE3W857_9ACTN</name>
<dbReference type="Proteomes" id="UP001240236">
    <property type="component" value="Unassembled WGS sequence"/>
</dbReference>
<accession>A0AAE3W857</accession>
<keyword evidence="2" id="KW-1185">Reference proteome</keyword>
<dbReference type="RefSeq" id="WP_307248100.1">
    <property type="nucleotide sequence ID" value="NZ_JAUSUZ010000001.1"/>
</dbReference>
<dbReference type="AlphaFoldDB" id="A0AAE3W857"/>
<sequence>MTTTADDITIEVLRGALSDVPGRDWLADAEAAVRKEPAAVGRLFPAAGRHTGREELPGVPGWTADAAARAVLLATLLGTPGGTGEVAELYRYGDSREKLAILHACSILPDAPDEPVLPLLRDALRTNDTRLVAAALGPVADRLDDDTWRQGVLKCVFMGVPLTAVHALRDRADDALADMLAALAEERAAAGRDFPPDADALLTELRRRGPVSS</sequence>
<comment type="caution">
    <text evidence="1">The sequence shown here is derived from an EMBL/GenBank/DDBJ whole genome shotgun (WGS) entry which is preliminary data.</text>
</comment>
<reference evidence="1 2" key="1">
    <citation type="submission" date="2023-07" db="EMBL/GenBank/DDBJ databases">
        <title>Sequencing the genomes of 1000 actinobacteria strains.</title>
        <authorList>
            <person name="Klenk H.-P."/>
        </authorList>
    </citation>
    <scope>NUCLEOTIDE SEQUENCE [LARGE SCALE GENOMIC DNA]</scope>
    <source>
        <strain evidence="1 2">DSM 44709</strain>
    </source>
</reference>
<proteinExistence type="predicted"/>
<protein>
    <recommendedName>
        <fullName evidence="3">Sugar phosphate isomerase</fullName>
    </recommendedName>
</protein>
<evidence type="ECO:0000313" key="1">
    <source>
        <dbReference type="EMBL" id="MDQ0371376.1"/>
    </source>
</evidence>
<gene>
    <name evidence="1" type="ORF">J2S42_008045</name>
</gene>